<feature type="transmembrane region" description="Helical" evidence="4">
    <location>
        <begin position="62"/>
        <end position="82"/>
    </location>
</feature>
<name>A0A2T0TMZ0_9BACT</name>
<feature type="transmembrane region" description="Helical" evidence="4">
    <location>
        <begin position="37"/>
        <end position="56"/>
    </location>
</feature>
<dbReference type="GO" id="GO:0003700">
    <property type="term" value="F:DNA-binding transcription factor activity"/>
    <property type="evidence" value="ECO:0007669"/>
    <property type="project" value="InterPro"/>
</dbReference>
<dbReference type="AlphaFoldDB" id="A0A2T0TMZ0"/>
<keyword evidence="4" id="KW-1133">Transmembrane helix</keyword>
<dbReference type="SMART" id="SM00342">
    <property type="entry name" value="HTH_ARAC"/>
    <property type="match status" value="1"/>
</dbReference>
<dbReference type="Proteomes" id="UP000238375">
    <property type="component" value="Unassembled WGS sequence"/>
</dbReference>
<dbReference type="GO" id="GO:0043565">
    <property type="term" value="F:sequence-specific DNA binding"/>
    <property type="evidence" value="ECO:0007669"/>
    <property type="project" value="InterPro"/>
</dbReference>
<reference evidence="6 7" key="1">
    <citation type="submission" date="2018-03" db="EMBL/GenBank/DDBJ databases">
        <title>Genomic Encyclopedia of Archaeal and Bacterial Type Strains, Phase II (KMG-II): from individual species to whole genera.</title>
        <authorList>
            <person name="Goeker M."/>
        </authorList>
    </citation>
    <scope>NUCLEOTIDE SEQUENCE [LARGE SCALE GENOMIC DNA]</scope>
    <source>
        <strain evidence="6 7">DSM 28354</strain>
    </source>
</reference>
<feature type="transmembrane region" description="Helical" evidence="4">
    <location>
        <begin position="6"/>
        <end position="25"/>
    </location>
</feature>
<keyword evidence="4" id="KW-0472">Membrane</keyword>
<evidence type="ECO:0000313" key="7">
    <source>
        <dbReference type="Proteomes" id="UP000238375"/>
    </source>
</evidence>
<proteinExistence type="predicted"/>
<evidence type="ECO:0000256" key="3">
    <source>
        <dbReference type="ARBA" id="ARBA00023163"/>
    </source>
</evidence>
<feature type="transmembrane region" description="Helical" evidence="4">
    <location>
        <begin position="102"/>
        <end position="125"/>
    </location>
</feature>
<dbReference type="PANTHER" id="PTHR43280:SF29">
    <property type="entry name" value="ARAC-FAMILY TRANSCRIPTIONAL REGULATOR"/>
    <property type="match status" value="1"/>
</dbReference>
<organism evidence="6 7">
    <name type="scientific">Spirosoma oryzae</name>
    <dbReference type="NCBI Taxonomy" id="1469603"/>
    <lineage>
        <taxon>Bacteria</taxon>
        <taxon>Pseudomonadati</taxon>
        <taxon>Bacteroidota</taxon>
        <taxon>Cytophagia</taxon>
        <taxon>Cytophagales</taxon>
        <taxon>Cytophagaceae</taxon>
        <taxon>Spirosoma</taxon>
    </lineage>
</organism>
<dbReference type="InterPro" id="IPR009057">
    <property type="entry name" value="Homeodomain-like_sf"/>
</dbReference>
<dbReference type="OrthoDB" id="5492415at2"/>
<keyword evidence="3" id="KW-0804">Transcription</keyword>
<evidence type="ECO:0000256" key="4">
    <source>
        <dbReference type="SAM" id="Phobius"/>
    </source>
</evidence>
<dbReference type="SUPFAM" id="SSF46689">
    <property type="entry name" value="Homeodomain-like"/>
    <property type="match status" value="1"/>
</dbReference>
<dbReference type="RefSeq" id="WP_146141325.1">
    <property type="nucleotide sequence ID" value="NZ_PVTE01000001.1"/>
</dbReference>
<evidence type="ECO:0000256" key="1">
    <source>
        <dbReference type="ARBA" id="ARBA00023015"/>
    </source>
</evidence>
<protein>
    <submittedName>
        <fullName evidence="6">AraC family transcriptional regulator</fullName>
    </submittedName>
</protein>
<keyword evidence="1" id="KW-0805">Transcription regulation</keyword>
<feature type="transmembrane region" description="Helical" evidence="4">
    <location>
        <begin position="145"/>
        <end position="164"/>
    </location>
</feature>
<feature type="domain" description="HTH araC/xylS-type" evidence="5">
    <location>
        <begin position="265"/>
        <end position="373"/>
    </location>
</feature>
<feature type="transmembrane region" description="Helical" evidence="4">
    <location>
        <begin position="224"/>
        <end position="243"/>
    </location>
</feature>
<evidence type="ECO:0000256" key="2">
    <source>
        <dbReference type="ARBA" id="ARBA00023125"/>
    </source>
</evidence>
<keyword evidence="7" id="KW-1185">Reference proteome</keyword>
<evidence type="ECO:0000259" key="5">
    <source>
        <dbReference type="PROSITE" id="PS01124"/>
    </source>
</evidence>
<dbReference type="EMBL" id="PVTE01000001">
    <property type="protein sequence ID" value="PRY47026.1"/>
    <property type="molecule type" value="Genomic_DNA"/>
</dbReference>
<feature type="transmembrane region" description="Helical" evidence="4">
    <location>
        <begin position="184"/>
        <end position="204"/>
    </location>
</feature>
<dbReference type="PANTHER" id="PTHR43280">
    <property type="entry name" value="ARAC-FAMILY TRANSCRIPTIONAL REGULATOR"/>
    <property type="match status" value="1"/>
</dbReference>
<evidence type="ECO:0000313" key="6">
    <source>
        <dbReference type="EMBL" id="PRY47026.1"/>
    </source>
</evidence>
<keyword evidence="4" id="KW-0812">Transmembrane</keyword>
<dbReference type="PROSITE" id="PS01124">
    <property type="entry name" value="HTH_ARAC_FAMILY_2"/>
    <property type="match status" value="1"/>
</dbReference>
<dbReference type="Pfam" id="PF12833">
    <property type="entry name" value="HTH_18"/>
    <property type="match status" value="1"/>
</dbReference>
<accession>A0A2T0TMZ0</accession>
<keyword evidence="2" id="KW-0238">DNA-binding</keyword>
<dbReference type="InterPro" id="IPR018060">
    <property type="entry name" value="HTH_AraC"/>
</dbReference>
<comment type="caution">
    <text evidence="6">The sequence shown here is derived from an EMBL/GenBank/DDBJ whole genome shotgun (WGS) entry which is preliminary data.</text>
</comment>
<sequence>MTVSFPDLLVLLGSLQGSILAVLLWRNRQGNPLANRLLATLMALLAAACFSIGVPLTPWTSLLLDVVPLIIVMPVGPIIYFYTQTLLDNSFQLGRRQQLHFLAALLDIGKQGIVWLYLIALWLGLTSYADRGWWADLKHHYDTLVDIPGWLSLTVYLGLALRAVNRHEQANPSPSTQATGQLRWLHALLRVWCSFQVLWLLFLIPYQLPAFRDTLLDKVGYYPLYVPLVGLIYWIGLRGYLHALRTVEPQARKATTVTWPAQLIETTLQQLQQAMQQDELYLDADLSVERVGKHLGVAPKLISATLNQHLGKSFNTFINEYRVAAVQAKLLDPSSQNSTILGVAFACGFNSQATFQRSFRGVTGLTPKQYLQNEQLVKK</sequence>
<gene>
    <name evidence="6" type="ORF">CLV58_10190</name>
</gene>
<dbReference type="Gene3D" id="1.10.10.60">
    <property type="entry name" value="Homeodomain-like"/>
    <property type="match status" value="2"/>
</dbReference>